<dbReference type="RefSeq" id="WP_002945777.1">
    <property type="nucleotide sequence ID" value="NZ_CP012543.1"/>
</dbReference>
<evidence type="ECO:0000313" key="1">
    <source>
        <dbReference type="EMBL" id="QCD47762.1"/>
    </source>
</evidence>
<evidence type="ECO:0000313" key="2">
    <source>
        <dbReference type="Proteomes" id="UP000502377"/>
    </source>
</evidence>
<reference evidence="1 2" key="1">
    <citation type="submission" date="2016-07" db="EMBL/GenBank/DDBJ databases">
        <title>Comparative genomics of the Campylobacter concisus group.</title>
        <authorList>
            <person name="Miller W.G."/>
            <person name="Yee E."/>
            <person name="Chapman M.H."/>
            <person name="Huynh S."/>
            <person name="Bono J.L."/>
            <person name="On S.L.W."/>
            <person name="StLeger J."/>
            <person name="Foster G."/>
            <person name="Parker C.T."/>
        </authorList>
    </citation>
    <scope>NUCLEOTIDE SEQUENCE [LARGE SCALE GENOMIC DNA]</scope>
    <source>
        <strain evidence="1 2">ATCC 33238</strain>
    </source>
</reference>
<accession>A0A6G5QQD2</accession>
<sequence>MKFKILLLAFAFMWQNLYPFEPLTPSKASKRAEELGQLDWIINSTNDYGSESKPSFACYNTKGKYKFKKYSLEDFICQSSYNSFRDNYFADLYNLIVKESPNLKDKARKIARERIGKTQKECMIYSQKDYISSIENYPNPDVGPGYIHMTINCIKSYYRTYTTKLALMLYKNDKELFKKIYDEDYEKFKEVFEDTLKYVPIIRSTPEITHIKKTDNVPYAEFLRKYDDYTGDFDKYRIHDLIYIVLIQYSLIDENGHLVLPKDRKEEEE</sequence>
<gene>
    <name evidence="1" type="ORF">CRECT_2161</name>
</gene>
<protein>
    <submittedName>
        <fullName evidence="1">Uncharacterized protein</fullName>
    </submittedName>
</protein>
<dbReference type="EMBL" id="CP012543">
    <property type="protein sequence ID" value="QCD47762.1"/>
    <property type="molecule type" value="Genomic_DNA"/>
</dbReference>
<dbReference type="AlphaFoldDB" id="A0A6G5QQD2"/>
<dbReference type="Proteomes" id="UP000502377">
    <property type="component" value="Chromosome"/>
</dbReference>
<dbReference type="KEGG" id="crx:CRECT_2161"/>
<name>A0A6G5QQD2_CAMRE</name>
<proteinExistence type="predicted"/>
<organism evidence="1 2">
    <name type="scientific">Campylobacter rectus</name>
    <name type="common">Wolinella recta</name>
    <dbReference type="NCBI Taxonomy" id="203"/>
    <lineage>
        <taxon>Bacteria</taxon>
        <taxon>Pseudomonadati</taxon>
        <taxon>Campylobacterota</taxon>
        <taxon>Epsilonproteobacteria</taxon>
        <taxon>Campylobacterales</taxon>
        <taxon>Campylobacteraceae</taxon>
        <taxon>Campylobacter</taxon>
    </lineage>
</organism>